<name>A0A1C6JBE3_9FIRM</name>
<reference evidence="1" key="1">
    <citation type="submission" date="2015-09" db="EMBL/GenBank/DDBJ databases">
        <authorList>
            <consortium name="Pathogen Informatics"/>
        </authorList>
    </citation>
    <scope>NUCLEOTIDE SEQUENCE</scope>
    <source>
        <strain evidence="1">2789STDY5834896</strain>
    </source>
</reference>
<accession>A0A1C6JBE3</accession>
<dbReference type="AlphaFoldDB" id="A0A1C6JBE3"/>
<evidence type="ECO:0000313" key="1">
    <source>
        <dbReference type="EMBL" id="SCJ79309.1"/>
    </source>
</evidence>
<protein>
    <submittedName>
        <fullName evidence="1">C_GCAxxG_C_C family protein</fullName>
    </submittedName>
</protein>
<proteinExistence type="predicted"/>
<organism evidence="1">
    <name type="scientific">uncultured Anaerotruncus sp</name>
    <dbReference type="NCBI Taxonomy" id="905011"/>
    <lineage>
        <taxon>Bacteria</taxon>
        <taxon>Bacillati</taxon>
        <taxon>Bacillota</taxon>
        <taxon>Clostridia</taxon>
        <taxon>Eubacteriales</taxon>
        <taxon>Oscillospiraceae</taxon>
        <taxon>Anaerotruncus</taxon>
        <taxon>environmental samples</taxon>
    </lineage>
</organism>
<gene>
    <name evidence="1" type="ORF">SAMEA3545359_02056</name>
</gene>
<sequence>MLEKRCVDYFGQDHNCSMSTFHGGCDEWGVSPCDQTMCVMRGYGGGFGCGNVCGALTGAIAALAAYYIRDPQQRSEAFSQAAAGVVADFKQAFGSEMCADIAPRYKSQGRRCDEVVALTARLMEKYKK</sequence>
<dbReference type="Pfam" id="PF09719">
    <property type="entry name" value="C_GCAxxG_C_C"/>
    <property type="match status" value="1"/>
</dbReference>
<dbReference type="InterPro" id="IPR010181">
    <property type="entry name" value="CGCAxxGCC_motif"/>
</dbReference>
<dbReference type="NCBIfam" id="TIGR01909">
    <property type="entry name" value="C_GCAxxG_C_C"/>
    <property type="match status" value="1"/>
</dbReference>
<dbReference type="EMBL" id="FMHG01000001">
    <property type="protein sequence ID" value="SCJ79309.1"/>
    <property type="molecule type" value="Genomic_DNA"/>
</dbReference>